<evidence type="ECO:0000259" key="1">
    <source>
        <dbReference type="Pfam" id="PF00535"/>
    </source>
</evidence>
<protein>
    <submittedName>
        <fullName evidence="2">Glycosyltransferase family 2 protein</fullName>
    </submittedName>
</protein>
<gene>
    <name evidence="2" type="ORF">JJB74_03790</name>
</gene>
<comment type="caution">
    <text evidence="2">The sequence shown here is derived from an EMBL/GenBank/DDBJ whole genome shotgun (WGS) entry which is preliminary data.</text>
</comment>
<feature type="domain" description="Glycosyltransferase 2-like" evidence="1">
    <location>
        <begin position="20"/>
        <end position="135"/>
    </location>
</feature>
<dbReference type="InterPro" id="IPR050834">
    <property type="entry name" value="Glycosyltransf_2"/>
</dbReference>
<dbReference type="PANTHER" id="PTHR43685">
    <property type="entry name" value="GLYCOSYLTRANSFERASE"/>
    <property type="match status" value="1"/>
</dbReference>
<evidence type="ECO:0000313" key="2">
    <source>
        <dbReference type="EMBL" id="MBK4733728.1"/>
    </source>
</evidence>
<reference evidence="2" key="1">
    <citation type="submission" date="2021-01" db="EMBL/GenBank/DDBJ databases">
        <title>Genome sequence of strain Noviherbaspirillum sp. DKR-6.</title>
        <authorList>
            <person name="Chaudhary D.K."/>
        </authorList>
    </citation>
    <scope>NUCLEOTIDE SEQUENCE</scope>
    <source>
        <strain evidence="2">DKR-6</strain>
    </source>
</reference>
<evidence type="ECO:0000313" key="3">
    <source>
        <dbReference type="Proteomes" id="UP000622890"/>
    </source>
</evidence>
<accession>A0A934SR35</accession>
<dbReference type="EMBL" id="JAEPBG010000001">
    <property type="protein sequence ID" value="MBK4733728.1"/>
    <property type="molecule type" value="Genomic_DNA"/>
</dbReference>
<dbReference type="Proteomes" id="UP000622890">
    <property type="component" value="Unassembled WGS sequence"/>
</dbReference>
<keyword evidence="3" id="KW-1185">Reference proteome</keyword>
<name>A0A934SR35_9BURK</name>
<dbReference type="AlphaFoldDB" id="A0A934SR35"/>
<dbReference type="Gene3D" id="3.90.550.10">
    <property type="entry name" value="Spore Coat Polysaccharide Biosynthesis Protein SpsA, Chain A"/>
    <property type="match status" value="1"/>
</dbReference>
<dbReference type="CDD" id="cd00761">
    <property type="entry name" value="Glyco_tranf_GTA_type"/>
    <property type="match status" value="1"/>
</dbReference>
<organism evidence="2 3">
    <name type="scientific">Noviherbaspirillum pedocola</name>
    <dbReference type="NCBI Taxonomy" id="2801341"/>
    <lineage>
        <taxon>Bacteria</taxon>
        <taxon>Pseudomonadati</taxon>
        <taxon>Pseudomonadota</taxon>
        <taxon>Betaproteobacteria</taxon>
        <taxon>Burkholderiales</taxon>
        <taxon>Oxalobacteraceae</taxon>
        <taxon>Noviherbaspirillum</taxon>
    </lineage>
</organism>
<dbReference type="InterPro" id="IPR001173">
    <property type="entry name" value="Glyco_trans_2-like"/>
</dbReference>
<sequence length="322" mass="35187">MPVSTQNRHDVVGEEQPLVSVIIPAYNCAAYIREAIDSVLAQDYPALEVIVIDDGSTDGTGAVLASYGKQIRLLSQENRGCAAARNAGIAHAQGRYVAFLDGDDVWRPDKICLQLAAMRRSGHAMSYSRFIVWRPDADGGYPSAERMFGEDGAAHVSDCVLLTGDTYDALLLDCIVWTSTVMVEREVLIEAGGFDESLQLGEDYELWLRLSRRLTMLGIDEPTALYRQHPASLTRSARAINYEYLVLKRALETWGGGASGGSAAIEKRLAGSAFNHGYAHYRHGDARIGAASFLLCLRHGHRRTKSLLLLLACAGRAMLDRG</sequence>
<dbReference type="SUPFAM" id="SSF53448">
    <property type="entry name" value="Nucleotide-diphospho-sugar transferases"/>
    <property type="match status" value="1"/>
</dbReference>
<dbReference type="InterPro" id="IPR029044">
    <property type="entry name" value="Nucleotide-diphossugar_trans"/>
</dbReference>
<proteinExistence type="predicted"/>
<dbReference type="PANTHER" id="PTHR43685:SF2">
    <property type="entry name" value="GLYCOSYLTRANSFERASE 2-LIKE DOMAIN-CONTAINING PROTEIN"/>
    <property type="match status" value="1"/>
</dbReference>
<dbReference type="Pfam" id="PF00535">
    <property type="entry name" value="Glycos_transf_2"/>
    <property type="match status" value="1"/>
</dbReference>
<dbReference type="RefSeq" id="WP_200590455.1">
    <property type="nucleotide sequence ID" value="NZ_JAEPBG010000001.1"/>
</dbReference>